<evidence type="ECO:0000256" key="1">
    <source>
        <dbReference type="ARBA" id="ARBA00001928"/>
    </source>
</evidence>
<dbReference type="GO" id="GO:0004609">
    <property type="term" value="F:phosphatidylserine decarboxylase activity"/>
    <property type="evidence" value="ECO:0007669"/>
    <property type="project" value="UniProtKB-EC"/>
</dbReference>
<dbReference type="GO" id="GO:0006646">
    <property type="term" value="P:phosphatidylethanolamine biosynthetic process"/>
    <property type="evidence" value="ECO:0007669"/>
    <property type="project" value="TreeGrafter"/>
</dbReference>
<evidence type="ECO:0000256" key="5">
    <source>
        <dbReference type="ARBA" id="ARBA00022793"/>
    </source>
</evidence>
<keyword evidence="15" id="KW-1185">Reference proteome</keyword>
<comment type="caution">
    <text evidence="14">The sequence shown here is derived from an EMBL/GenBank/DDBJ whole genome shotgun (WGS) entry which is preliminary data.</text>
</comment>
<feature type="transmembrane region" description="Helical" evidence="12">
    <location>
        <begin position="1368"/>
        <end position="1387"/>
    </location>
</feature>
<feature type="chain" id="PRO_5035814898" description="phosphatidylserine decarboxylase" evidence="13">
    <location>
        <begin position="20"/>
        <end position="1716"/>
    </location>
</feature>
<comment type="pathway">
    <text evidence="11">Phospholipid metabolism; phosphatidylethanolamine biosynthesis.</text>
</comment>
<evidence type="ECO:0000256" key="7">
    <source>
        <dbReference type="ARBA" id="ARBA00023209"/>
    </source>
</evidence>
<dbReference type="InterPro" id="IPR033177">
    <property type="entry name" value="PSD-B"/>
</dbReference>
<name>A0A8S1XBM9_9CILI</name>
<evidence type="ECO:0000256" key="2">
    <source>
        <dbReference type="ARBA" id="ARBA00005189"/>
    </source>
</evidence>
<dbReference type="GO" id="GO:0005739">
    <property type="term" value="C:mitochondrion"/>
    <property type="evidence" value="ECO:0007669"/>
    <property type="project" value="TreeGrafter"/>
</dbReference>
<evidence type="ECO:0000256" key="6">
    <source>
        <dbReference type="ARBA" id="ARBA00023098"/>
    </source>
</evidence>
<keyword evidence="6" id="KW-0443">Lipid metabolism</keyword>
<keyword evidence="7" id="KW-0594">Phospholipid biosynthesis</keyword>
<keyword evidence="8" id="KW-0456">Lyase</keyword>
<evidence type="ECO:0000256" key="8">
    <source>
        <dbReference type="ARBA" id="ARBA00023239"/>
    </source>
</evidence>
<organism evidence="14 15">
    <name type="scientific">Paramecium pentaurelia</name>
    <dbReference type="NCBI Taxonomy" id="43138"/>
    <lineage>
        <taxon>Eukaryota</taxon>
        <taxon>Sar</taxon>
        <taxon>Alveolata</taxon>
        <taxon>Ciliophora</taxon>
        <taxon>Intramacronucleata</taxon>
        <taxon>Oligohymenophorea</taxon>
        <taxon>Peniculida</taxon>
        <taxon>Parameciidae</taxon>
        <taxon>Paramecium</taxon>
    </lineage>
</organism>
<evidence type="ECO:0000256" key="13">
    <source>
        <dbReference type="SAM" id="SignalP"/>
    </source>
</evidence>
<keyword evidence="5" id="KW-0210">Decarboxylase</keyword>
<dbReference type="InterPro" id="IPR003817">
    <property type="entry name" value="PS_Dcarbxylase"/>
</dbReference>
<dbReference type="EMBL" id="CAJJDO010000119">
    <property type="protein sequence ID" value="CAD8198676.1"/>
    <property type="molecule type" value="Genomic_DNA"/>
</dbReference>
<dbReference type="PANTHER" id="PTHR10067">
    <property type="entry name" value="PHOSPHATIDYLSERINE DECARBOXYLASE"/>
    <property type="match status" value="1"/>
</dbReference>
<dbReference type="Pfam" id="PF02666">
    <property type="entry name" value="PS_Dcarbxylase"/>
    <property type="match status" value="1"/>
</dbReference>
<dbReference type="OrthoDB" id="293550at2759"/>
<sequence length="1716" mass="199915">MNAFLLMICIALTNQTVRYIGLNEVVDDAIEAYDYKVYRLKVHNPEKMQNRTLIVQLLPQIGNPKVAVDCDIEPKLLDYYEWQTGSWFMQQLTISYQERQALNCTDNEFYIGVSSEVVSGYQLVTYIWDGIQQLDYNIPLSGELVEKEILQFKLKPIQTTEQITLQITANQVEKYLKQCTSEDCQITQSDYEGNDTDTSAHITQSSLSFVHTNCQDCFYLIGLKSDMKTQFRILAKRKEQHIILREGEQEQFHVEEGFYIYYLYNIPNDTNIKSIKFQITQYNGTCMMFGSSSEQYPNITNHEMKSSSQLKANNTTTFYLSVYGYTQCQYGIYTQVERYQTINQTHFIQLQSGVPQKYLSSDQYSFFYIQLPQKQNFTITLQNIEGNFIMYVKSNLKNKEIPDSNSYQWKDTKQIEINIDDPNYATQYYIGVQSLNQNGEFIIQYSMHGDIEFYQVGQQIIGTVAEKKFRYYKLPMQSRNLTITKDIYSGNDVVDLDMFISFDQKNTHPNIKHYNIYLIGKNLTIPDSDLQCQQNTSKINDKNLCYIYISVSSSSGTIYYTISTKYNNSRIQLHEGYPQTVTFDQETLFYYILNQKEISVQWYSYGGSQANIEAYYGNKDNSDLKYETFKSHSYFTQFQSIIVPETEKYQILYIHVQPIEPHYQNDTYTIGIYEDVQLLTLSDPIIDKVQKGQTKYYKLSLTQDVKSIEVNIHVKGGGEDLAIPRISKGRDKRPSLYEFDLYWVEIIGSTYILSEQNNRYLEKDDYIIGVFGQIDCEYQISYNLDDAKFFNAFLGFPFDVLFVENIPYNYIFRDNPNDKEFRIIVFAIQGKLQIRAKRLDSNDYDETVINNNDTLFINEIIDKQNSYLVKTCKNVSCIYLIEITAISGDSKGLIEFSSHLYQTTLYDGLQWREILYESETSQYHFYSHENVQISIQMISGDIKLYLKEGQELKHNDEADLTQRVQNDTQIIFKKKNINTSLITIKAESLAPISIFKISAARFYKQTYTIHLGQMMTYYIKAQDTIQLQYQSITQLINNQSKFITLQIQNIHQSIDNLYIDISHNSIKPINYFNKYPKAISYYLYDQFGLYDISIKALHNNTYIRVIITNGELNALIDSISQYQLTKIGQPNYYEIFLQSKSKLLLEVFTCSGSILVQGTKNQTNLAKQIFEIQVMNSSQEHIQSILQLEAGTYYFLVKLISSHTQDDNKNKISSYYIKQQTFDYGEIIPQTSFQISNKSIDWYKVDNNLIIHIPNLIQVKKDITIIHISFIVRMQQAIGEKSLACMFESNYVNNKTNVYGKYTQVVEQSTQSNITTVTFATKDQQAKYLSVVGKVQLQIENEIEELTYPLPIIEMNYTNNQQESTQQWVLLGIFLTILLITGFFIYFNIKKQNLSILVLVLYGLNYVVDLLTTQFQNIYYLKLLVLLIIVKKLLELPISRYVSQTTGYVMNLYIPKILRIPIYTIFSEIYKVRRQDMIYPLTYYQTFNKFFTRQIKPRKIECGMISPADSKILSISKVTKNECLLVKRVTYQIGQFLTGIKGYEMEFKKKQECSNLWSCIFYLAPGDYHRYHCPVDFIARSRLHIPGKLAPVKESSLKQGLYEGNERVVLEGEWEQGLMYIIFIGATNVGSMKVNFDSDLITNTNTYHKSGYRNYQNLSVNAPYQSSEKGVHIKKGQEIGRFEMGSTVVIIFESTSIEWNAKAQQKVYFGQQVASY</sequence>
<dbReference type="EC" id="4.1.1.65" evidence="3"/>
<feature type="transmembrane region" description="Helical" evidence="12">
    <location>
        <begin position="1394"/>
        <end position="1412"/>
    </location>
</feature>
<evidence type="ECO:0000256" key="12">
    <source>
        <dbReference type="SAM" id="Phobius"/>
    </source>
</evidence>
<dbReference type="NCBIfam" id="TIGR00163">
    <property type="entry name" value="PS_decarb"/>
    <property type="match status" value="1"/>
</dbReference>
<keyword evidence="12" id="KW-0472">Membrane</keyword>
<proteinExistence type="predicted"/>
<protein>
    <recommendedName>
        <fullName evidence="3">phosphatidylserine decarboxylase</fullName>
        <ecNumber evidence="3">4.1.1.65</ecNumber>
    </recommendedName>
</protein>
<keyword evidence="4" id="KW-0444">Lipid biosynthesis</keyword>
<keyword evidence="12" id="KW-1133">Transmembrane helix</keyword>
<keyword evidence="10" id="KW-0670">Pyruvate</keyword>
<gene>
    <name evidence="14" type="ORF">PPENT_87.1.T1190120</name>
</gene>
<feature type="signal peptide" evidence="13">
    <location>
        <begin position="1"/>
        <end position="19"/>
    </location>
</feature>
<evidence type="ECO:0000256" key="3">
    <source>
        <dbReference type="ARBA" id="ARBA00012243"/>
    </source>
</evidence>
<evidence type="ECO:0000256" key="11">
    <source>
        <dbReference type="ARBA" id="ARBA00024326"/>
    </source>
</evidence>
<dbReference type="Proteomes" id="UP000689195">
    <property type="component" value="Unassembled WGS sequence"/>
</dbReference>
<keyword evidence="12" id="KW-0812">Transmembrane</keyword>
<evidence type="ECO:0000313" key="14">
    <source>
        <dbReference type="EMBL" id="CAD8198676.1"/>
    </source>
</evidence>
<keyword evidence="9" id="KW-1208">Phospholipid metabolism</keyword>
<comment type="pathway">
    <text evidence="2">Lipid metabolism.</text>
</comment>
<keyword evidence="13" id="KW-0732">Signal</keyword>
<evidence type="ECO:0000313" key="15">
    <source>
        <dbReference type="Proteomes" id="UP000689195"/>
    </source>
</evidence>
<reference evidence="14" key="1">
    <citation type="submission" date="2021-01" db="EMBL/GenBank/DDBJ databases">
        <authorList>
            <consortium name="Genoscope - CEA"/>
            <person name="William W."/>
        </authorList>
    </citation>
    <scope>NUCLEOTIDE SEQUENCE</scope>
</reference>
<evidence type="ECO:0000256" key="9">
    <source>
        <dbReference type="ARBA" id="ARBA00023264"/>
    </source>
</evidence>
<comment type="cofactor">
    <cofactor evidence="1">
        <name>pyruvate</name>
        <dbReference type="ChEBI" id="CHEBI:15361"/>
    </cofactor>
</comment>
<accession>A0A8S1XBM9</accession>
<evidence type="ECO:0000256" key="10">
    <source>
        <dbReference type="ARBA" id="ARBA00023317"/>
    </source>
</evidence>
<dbReference type="PANTHER" id="PTHR10067:SF6">
    <property type="entry name" value="PHOSPHATIDYLSERINE DECARBOXYLASE PROENZYME, MITOCHONDRIAL"/>
    <property type="match status" value="1"/>
</dbReference>
<evidence type="ECO:0000256" key="4">
    <source>
        <dbReference type="ARBA" id="ARBA00022516"/>
    </source>
</evidence>